<organism evidence="2 3">
    <name type="scientific">Croceitalea vernalis</name>
    <dbReference type="NCBI Taxonomy" id="3075599"/>
    <lineage>
        <taxon>Bacteria</taxon>
        <taxon>Pseudomonadati</taxon>
        <taxon>Bacteroidota</taxon>
        <taxon>Flavobacteriia</taxon>
        <taxon>Flavobacteriales</taxon>
        <taxon>Flavobacteriaceae</taxon>
        <taxon>Croceitalea</taxon>
    </lineage>
</organism>
<dbReference type="InterPro" id="IPR017853">
    <property type="entry name" value="GH"/>
</dbReference>
<protein>
    <submittedName>
        <fullName evidence="2">Glycoside hydrolase family 2 TIM barrel-domain containing protein</fullName>
    </submittedName>
</protein>
<dbReference type="EMBL" id="JAVRHU010000003">
    <property type="protein sequence ID" value="MDT0622234.1"/>
    <property type="molecule type" value="Genomic_DNA"/>
</dbReference>
<keyword evidence="3" id="KW-1185">Reference proteome</keyword>
<gene>
    <name evidence="2" type="ORF">RM520_11400</name>
</gene>
<feature type="domain" description="Glycoside hydrolase family 2 catalytic" evidence="1">
    <location>
        <begin position="101"/>
        <end position="210"/>
    </location>
</feature>
<dbReference type="SUPFAM" id="SSF51445">
    <property type="entry name" value="(Trans)glycosidases"/>
    <property type="match status" value="1"/>
</dbReference>
<dbReference type="InterPro" id="IPR006103">
    <property type="entry name" value="Glyco_hydro_2_cat"/>
</dbReference>
<dbReference type="RefSeq" id="WP_311388096.1">
    <property type="nucleotide sequence ID" value="NZ_JAVRHU010000003.1"/>
</dbReference>
<dbReference type="InterPro" id="IPR051913">
    <property type="entry name" value="GH2_Domain-Containing"/>
</dbReference>
<dbReference type="Pfam" id="PF02836">
    <property type="entry name" value="Glyco_hydro_2_C"/>
    <property type="match status" value="1"/>
</dbReference>
<name>A0ABU3BJ80_9FLAO</name>
<proteinExistence type="predicted"/>
<evidence type="ECO:0000313" key="3">
    <source>
        <dbReference type="Proteomes" id="UP001250662"/>
    </source>
</evidence>
<dbReference type="Proteomes" id="UP001250662">
    <property type="component" value="Unassembled WGS sequence"/>
</dbReference>
<keyword evidence="2" id="KW-0378">Hydrolase</keyword>
<dbReference type="GO" id="GO:0016787">
    <property type="term" value="F:hydrolase activity"/>
    <property type="evidence" value="ECO:0007669"/>
    <property type="project" value="UniProtKB-KW"/>
</dbReference>
<reference evidence="2 3" key="1">
    <citation type="submission" date="2023-09" db="EMBL/GenBank/DDBJ databases">
        <authorList>
            <person name="Rey-Velasco X."/>
        </authorList>
    </citation>
    <scope>NUCLEOTIDE SEQUENCE [LARGE SCALE GENOMIC DNA]</scope>
    <source>
        <strain evidence="2 3">P007</strain>
    </source>
</reference>
<sequence>MQSQVVSVEGRSLLVNESPYIIKGICYHPVPKNSNKRDFTNLTEDLLLMKELGINTIRVYEPIADKDVLDEIADSGIKIIIGFGYNQKGKFDILSGTFLDYVKKYKNHQAILMWELGNEYNYHPEWFKGNIQNWYLAMNKAALEIKEVDSNHPVTTAHGELPNELALNMSPNIDVWGMNVYRWDNPTEIFKQWKAVSEKPMYLSEAGGDSFMTITKSGYQKGENQKAQADANKKILDAVFENLENTLGVTLFSFTDGWWKAGENDKQNPGGWAPNSTGVPYDGTPNEEYWGVVDLERNKKETFEVVKAKYNGLPK</sequence>
<dbReference type="PANTHER" id="PTHR42732">
    <property type="entry name" value="BETA-GALACTOSIDASE"/>
    <property type="match status" value="1"/>
</dbReference>
<accession>A0ABU3BJ80</accession>
<dbReference type="Gene3D" id="3.20.20.80">
    <property type="entry name" value="Glycosidases"/>
    <property type="match status" value="1"/>
</dbReference>
<dbReference type="PANTHER" id="PTHR42732:SF1">
    <property type="entry name" value="BETA-MANNOSIDASE"/>
    <property type="match status" value="1"/>
</dbReference>
<evidence type="ECO:0000259" key="1">
    <source>
        <dbReference type="Pfam" id="PF02836"/>
    </source>
</evidence>
<comment type="caution">
    <text evidence="2">The sequence shown here is derived from an EMBL/GenBank/DDBJ whole genome shotgun (WGS) entry which is preliminary data.</text>
</comment>
<evidence type="ECO:0000313" key="2">
    <source>
        <dbReference type="EMBL" id="MDT0622234.1"/>
    </source>
</evidence>